<reference evidence="1" key="1">
    <citation type="submission" date="2023-07" db="EMBL/GenBank/DDBJ databases">
        <title>Black Yeasts Isolated from many extreme environments.</title>
        <authorList>
            <person name="Coleine C."/>
            <person name="Stajich J.E."/>
            <person name="Selbmann L."/>
        </authorList>
    </citation>
    <scope>NUCLEOTIDE SEQUENCE</scope>
    <source>
        <strain evidence="1">CCFEE 5714</strain>
    </source>
</reference>
<dbReference type="EMBL" id="JAUTXU010000335">
    <property type="protein sequence ID" value="KAK3684604.1"/>
    <property type="molecule type" value="Genomic_DNA"/>
</dbReference>
<evidence type="ECO:0000313" key="2">
    <source>
        <dbReference type="Proteomes" id="UP001281147"/>
    </source>
</evidence>
<accession>A0ACC3MC92</accession>
<name>A0ACC3MC92_9PEZI</name>
<protein>
    <submittedName>
        <fullName evidence="1">Uncharacterized protein</fullName>
    </submittedName>
</protein>
<dbReference type="Proteomes" id="UP001281147">
    <property type="component" value="Unassembled WGS sequence"/>
</dbReference>
<evidence type="ECO:0000313" key="1">
    <source>
        <dbReference type="EMBL" id="KAK3684604.1"/>
    </source>
</evidence>
<keyword evidence="2" id="KW-1185">Reference proteome</keyword>
<sequence length="353" mass="40371">MRPYKDWLNEELAVAASARNLIVKSTSKSRNPIPKKVDYIKALKQADKAMHFRFLDLPPEYRTEVYRYLLTFVDSWTCYPQILATCKQIQQEATKVFYGNNLIEVKIHLDTVQAHGHACGSFDPNGGGEERNRSALEWPGFLRRALFVRCTVALPHWFINSAYQQVRNPATTSQVLYSFCSFLKGEHQLRSIELDLQALTLTGQARKVNDVSLVHSAITNTAHADNVLGDALALLEETGSYKAAVQIIRPSEPIPRPRIEPLFYPGLAVPKWPAFRKATTHVKNLMRPDLHFDEHWERVMQQAAEPLRILLDEVDEEELEDCAKICAKAKRITDHMARFRELRATRRGYGGSW</sequence>
<gene>
    <name evidence="1" type="ORF">LTR37_020104</name>
</gene>
<organism evidence="1 2">
    <name type="scientific">Vermiconidia calcicola</name>
    <dbReference type="NCBI Taxonomy" id="1690605"/>
    <lineage>
        <taxon>Eukaryota</taxon>
        <taxon>Fungi</taxon>
        <taxon>Dikarya</taxon>
        <taxon>Ascomycota</taxon>
        <taxon>Pezizomycotina</taxon>
        <taxon>Dothideomycetes</taxon>
        <taxon>Dothideomycetidae</taxon>
        <taxon>Mycosphaerellales</taxon>
        <taxon>Extremaceae</taxon>
        <taxon>Vermiconidia</taxon>
    </lineage>
</organism>
<proteinExistence type="predicted"/>
<comment type="caution">
    <text evidence="1">The sequence shown here is derived from an EMBL/GenBank/DDBJ whole genome shotgun (WGS) entry which is preliminary data.</text>
</comment>